<evidence type="ECO:0000256" key="7">
    <source>
        <dbReference type="RuleBase" id="RU368066"/>
    </source>
</evidence>
<dbReference type="STRING" id="81824.A9UVM6"/>
<gene>
    <name evidence="9" type="ORF">MONBRDRAFT_18433</name>
</gene>
<feature type="compositionally biased region" description="Basic and acidic residues" evidence="8">
    <location>
        <begin position="276"/>
        <end position="290"/>
    </location>
</feature>
<proteinExistence type="inferred from homology"/>
<evidence type="ECO:0000256" key="1">
    <source>
        <dbReference type="ARBA" id="ARBA00004141"/>
    </source>
</evidence>
<feature type="region of interest" description="Disordered" evidence="8">
    <location>
        <begin position="270"/>
        <end position="290"/>
    </location>
</feature>
<feature type="transmembrane region" description="Helical" evidence="7">
    <location>
        <begin position="180"/>
        <end position="200"/>
    </location>
</feature>
<dbReference type="PANTHER" id="PTHR12385">
    <property type="entry name" value="CHOLINE TRANSPORTER-LIKE (SLC FAMILY 44)"/>
    <property type="match status" value="1"/>
</dbReference>
<dbReference type="KEGG" id="mbr:MONBRDRAFT_18433"/>
<dbReference type="GO" id="GO:0005886">
    <property type="term" value="C:plasma membrane"/>
    <property type="evidence" value="ECO:0007669"/>
    <property type="project" value="UniProtKB-SubCell"/>
</dbReference>
<evidence type="ECO:0000256" key="2">
    <source>
        <dbReference type="ARBA" id="ARBA00007168"/>
    </source>
</evidence>
<reference evidence="9 10" key="1">
    <citation type="journal article" date="2008" name="Nature">
        <title>The genome of the choanoflagellate Monosiga brevicollis and the origin of metazoans.</title>
        <authorList>
            <consortium name="JGI Sequencing"/>
            <person name="King N."/>
            <person name="Westbrook M.J."/>
            <person name="Young S.L."/>
            <person name="Kuo A."/>
            <person name="Abedin M."/>
            <person name="Chapman J."/>
            <person name="Fairclough S."/>
            <person name="Hellsten U."/>
            <person name="Isogai Y."/>
            <person name="Letunic I."/>
            <person name="Marr M."/>
            <person name="Pincus D."/>
            <person name="Putnam N."/>
            <person name="Rokas A."/>
            <person name="Wright K.J."/>
            <person name="Zuzow R."/>
            <person name="Dirks W."/>
            <person name="Good M."/>
            <person name="Goodstein D."/>
            <person name="Lemons D."/>
            <person name="Li W."/>
            <person name="Lyons J.B."/>
            <person name="Morris A."/>
            <person name="Nichols S."/>
            <person name="Richter D.J."/>
            <person name="Salamov A."/>
            <person name="Bork P."/>
            <person name="Lim W.A."/>
            <person name="Manning G."/>
            <person name="Miller W.T."/>
            <person name="McGinnis W."/>
            <person name="Shapiro H."/>
            <person name="Tjian R."/>
            <person name="Grigoriev I.V."/>
            <person name="Rokhsar D."/>
        </authorList>
    </citation>
    <scope>NUCLEOTIDE SEQUENCE [LARGE SCALE GENOMIC DNA]</scope>
    <source>
        <strain evidence="10">MX1 / ATCC 50154</strain>
    </source>
</reference>
<dbReference type="OMA" id="KVICDRC"/>
<dbReference type="Proteomes" id="UP000001357">
    <property type="component" value="Unassembled WGS sequence"/>
</dbReference>
<keyword evidence="10" id="KW-1185">Reference proteome</keyword>
<keyword evidence="4 7" id="KW-1133">Transmembrane helix</keyword>
<dbReference type="PANTHER" id="PTHR12385:SF14">
    <property type="entry name" value="CHOLINE TRANSPORTER-LIKE 2"/>
    <property type="match status" value="1"/>
</dbReference>
<dbReference type="GO" id="GO:0022857">
    <property type="term" value="F:transmembrane transporter activity"/>
    <property type="evidence" value="ECO:0007669"/>
    <property type="project" value="UniProtKB-UniRule"/>
</dbReference>
<evidence type="ECO:0000256" key="4">
    <source>
        <dbReference type="ARBA" id="ARBA00022989"/>
    </source>
</evidence>
<evidence type="ECO:0000256" key="6">
    <source>
        <dbReference type="ARBA" id="ARBA00023180"/>
    </source>
</evidence>
<evidence type="ECO:0000256" key="5">
    <source>
        <dbReference type="ARBA" id="ARBA00023136"/>
    </source>
</evidence>
<evidence type="ECO:0000313" key="9">
    <source>
        <dbReference type="EMBL" id="EDQ90611.1"/>
    </source>
</evidence>
<dbReference type="RefSeq" id="XP_001744662.1">
    <property type="nucleotide sequence ID" value="XM_001744610.1"/>
</dbReference>
<accession>A9UVM6</accession>
<keyword evidence="6" id="KW-0325">Glycoprotein</keyword>
<protein>
    <recommendedName>
        <fullName evidence="7">Choline transporter-like protein</fullName>
    </recommendedName>
</protein>
<sequence>MITRGDAAEDGDYHVFFQDSSDSNYRKQWWYLILSLFWNTQFILAFEQMVLAGTIATWYVPEAPNTLSILRSTYRTLRYHIGSLAFGSLIIAIIQFIRAILYYIKEKTEDRTGPIVTCILRCCMCCFWCLEKFLSFINKNAYIEIAISGYSFCGAAARAFRVLGANLLRVVTLNTVTSVIIFVCKLVIVCATGIFTYLYIQQDGNMENELNYWGAVVFASCVIAFFIADEFLTVYDMAIDTIFLCWAEDCDRNKPGSYFMSDNLMRFMGSNNAKNPNEERSVDKVEMMDK</sequence>
<dbReference type="AlphaFoldDB" id="A9UVM6"/>
<dbReference type="EMBL" id="CH991547">
    <property type="protein sequence ID" value="EDQ90611.1"/>
    <property type="molecule type" value="Genomic_DNA"/>
</dbReference>
<comment type="function">
    <text evidence="7">Choline transporter.</text>
</comment>
<feature type="transmembrane region" description="Helical" evidence="7">
    <location>
        <begin position="212"/>
        <end position="228"/>
    </location>
</feature>
<dbReference type="eggNOG" id="KOG1362">
    <property type="taxonomic scope" value="Eukaryota"/>
</dbReference>
<dbReference type="Pfam" id="PF04515">
    <property type="entry name" value="Choline_transpo"/>
    <property type="match status" value="1"/>
</dbReference>
<evidence type="ECO:0000256" key="3">
    <source>
        <dbReference type="ARBA" id="ARBA00022692"/>
    </source>
</evidence>
<comment type="caution">
    <text evidence="7">Lacks conserved residue(s) required for the propagation of feature annotation.</text>
</comment>
<evidence type="ECO:0000256" key="8">
    <source>
        <dbReference type="SAM" id="MobiDB-lite"/>
    </source>
</evidence>
<name>A9UVM6_MONBE</name>
<dbReference type="InParanoid" id="A9UVM6"/>
<dbReference type="GeneID" id="5890026"/>
<dbReference type="InterPro" id="IPR007603">
    <property type="entry name" value="Choline_transptr-like"/>
</dbReference>
<comment type="subcellular location">
    <subcellularLocation>
        <location evidence="7">Cell membrane</location>
        <topology evidence="7">Multi-pass membrane protein</topology>
    </subcellularLocation>
    <subcellularLocation>
        <location evidence="1">Membrane</location>
        <topology evidence="1">Multi-pass membrane protein</topology>
    </subcellularLocation>
</comment>
<comment type="similarity">
    <text evidence="2 7">Belongs to the CTL (choline transporter-like) family.</text>
</comment>
<evidence type="ECO:0000313" key="10">
    <source>
        <dbReference type="Proteomes" id="UP000001357"/>
    </source>
</evidence>
<feature type="transmembrane region" description="Helical" evidence="7">
    <location>
        <begin position="29"/>
        <end position="60"/>
    </location>
</feature>
<feature type="transmembrane region" description="Helical" evidence="7">
    <location>
        <begin position="81"/>
        <end position="101"/>
    </location>
</feature>
<keyword evidence="5 7" id="KW-0472">Membrane</keyword>
<keyword evidence="3 7" id="KW-0812">Transmembrane</keyword>
<organism evidence="9 10">
    <name type="scientific">Monosiga brevicollis</name>
    <name type="common">Choanoflagellate</name>
    <dbReference type="NCBI Taxonomy" id="81824"/>
    <lineage>
        <taxon>Eukaryota</taxon>
        <taxon>Choanoflagellata</taxon>
        <taxon>Craspedida</taxon>
        <taxon>Salpingoecidae</taxon>
        <taxon>Monosiga</taxon>
    </lineage>
</organism>